<evidence type="ECO:0000256" key="1">
    <source>
        <dbReference type="SAM" id="Phobius"/>
    </source>
</evidence>
<keyword evidence="1" id="KW-0472">Membrane</keyword>
<gene>
    <name evidence="2" type="ORF">KME07_12860</name>
</gene>
<feature type="transmembrane region" description="Helical" evidence="1">
    <location>
        <begin position="212"/>
        <end position="229"/>
    </location>
</feature>
<dbReference type="PANTHER" id="PTHR36394">
    <property type="entry name" value="OS01G0277700 PROTEIN"/>
    <property type="match status" value="1"/>
</dbReference>
<feature type="transmembrane region" description="Helical" evidence="1">
    <location>
        <begin position="42"/>
        <end position="68"/>
    </location>
</feature>
<keyword evidence="1" id="KW-0812">Transmembrane</keyword>
<sequence length="231" mass="25326">MVFSQILWGSLGLSLIHAAIPNHWVPLVVISQTEQWSRFETMWATILTGFAHIASTILIGISIGFLGYRLASSYEAIARIVIPTVLLLLGLLYLFMSFWGTHQHQLDSRVSSEQMVRSIDNVSNSLGEQPVSSKRPRLAILASLGTAMFFSPCIELSAYYFAAGTIGWLAIAAVSLIYLCVTILGMNLLVALGCKGIERLKVKLDFLERYEATLTGGILIISGVSTFLINI</sequence>
<accession>A0A951PC24</accession>
<comment type="caution">
    <text evidence="2">The sequence shown here is derived from an EMBL/GenBank/DDBJ whole genome shotgun (WGS) entry which is preliminary data.</text>
</comment>
<dbReference type="EMBL" id="JAHHHV010000067">
    <property type="protein sequence ID" value="MBW4466308.1"/>
    <property type="molecule type" value="Genomic_DNA"/>
</dbReference>
<name>A0A951PC24_9CYAN</name>
<feature type="transmembrane region" description="Helical" evidence="1">
    <location>
        <begin position="168"/>
        <end position="192"/>
    </location>
</feature>
<proteinExistence type="predicted"/>
<reference evidence="2" key="2">
    <citation type="journal article" date="2022" name="Microbiol. Resour. Announc.">
        <title>Metagenome Sequencing to Explore Phylogenomics of Terrestrial Cyanobacteria.</title>
        <authorList>
            <person name="Ward R.D."/>
            <person name="Stajich J.E."/>
            <person name="Johansen J.R."/>
            <person name="Huntemann M."/>
            <person name="Clum A."/>
            <person name="Foster B."/>
            <person name="Foster B."/>
            <person name="Roux S."/>
            <person name="Palaniappan K."/>
            <person name="Varghese N."/>
            <person name="Mukherjee S."/>
            <person name="Reddy T.B.K."/>
            <person name="Daum C."/>
            <person name="Copeland A."/>
            <person name="Chen I.A."/>
            <person name="Ivanova N.N."/>
            <person name="Kyrpides N.C."/>
            <person name="Shapiro N."/>
            <person name="Eloe-Fadrosh E.A."/>
            <person name="Pietrasiak N."/>
        </authorList>
    </citation>
    <scope>NUCLEOTIDE SEQUENCE</scope>
    <source>
        <strain evidence="2">GSE-TBD4-15B</strain>
    </source>
</reference>
<dbReference type="AlphaFoldDB" id="A0A951PC24"/>
<dbReference type="Proteomes" id="UP000707356">
    <property type="component" value="Unassembled WGS sequence"/>
</dbReference>
<organism evidence="2 3">
    <name type="scientific">Pegethrix bostrychoides GSE-TBD4-15B</name>
    <dbReference type="NCBI Taxonomy" id="2839662"/>
    <lineage>
        <taxon>Bacteria</taxon>
        <taxon>Bacillati</taxon>
        <taxon>Cyanobacteriota</taxon>
        <taxon>Cyanophyceae</taxon>
        <taxon>Oculatellales</taxon>
        <taxon>Oculatellaceae</taxon>
        <taxon>Pegethrix</taxon>
    </lineage>
</organism>
<protein>
    <recommendedName>
        <fullName evidence="4">Urease accessory protein UreH-like transmembrane domain-containing protein</fullName>
    </recommendedName>
</protein>
<feature type="transmembrane region" description="Helical" evidence="1">
    <location>
        <begin position="80"/>
        <end position="99"/>
    </location>
</feature>
<reference evidence="2" key="1">
    <citation type="submission" date="2021-05" db="EMBL/GenBank/DDBJ databases">
        <authorList>
            <person name="Pietrasiak N."/>
            <person name="Ward R."/>
            <person name="Stajich J.E."/>
            <person name="Kurbessoian T."/>
        </authorList>
    </citation>
    <scope>NUCLEOTIDE SEQUENCE</scope>
    <source>
        <strain evidence="2">GSE-TBD4-15B</strain>
    </source>
</reference>
<evidence type="ECO:0000313" key="2">
    <source>
        <dbReference type="EMBL" id="MBW4466308.1"/>
    </source>
</evidence>
<dbReference type="PANTHER" id="PTHR36394:SF1">
    <property type="entry name" value="OS01G0277700 PROTEIN"/>
    <property type="match status" value="1"/>
</dbReference>
<evidence type="ECO:0008006" key="4">
    <source>
        <dbReference type="Google" id="ProtNLM"/>
    </source>
</evidence>
<evidence type="ECO:0000313" key="3">
    <source>
        <dbReference type="Proteomes" id="UP000707356"/>
    </source>
</evidence>
<keyword evidence="1" id="KW-1133">Transmembrane helix</keyword>
<feature type="transmembrane region" description="Helical" evidence="1">
    <location>
        <begin position="138"/>
        <end position="161"/>
    </location>
</feature>